<dbReference type="PANTHER" id="PTHR47977">
    <property type="entry name" value="RAS-RELATED PROTEIN RAB"/>
    <property type="match status" value="1"/>
</dbReference>
<dbReference type="PROSITE" id="PS00018">
    <property type="entry name" value="EF_HAND_1"/>
    <property type="match status" value="1"/>
</dbReference>
<dbReference type="EMBL" id="HBUF01223522">
    <property type="protein sequence ID" value="CAG6670495.1"/>
    <property type="molecule type" value="Transcribed_RNA"/>
</dbReference>
<dbReference type="InterPro" id="IPR011992">
    <property type="entry name" value="EF-hand-dom_pair"/>
</dbReference>
<feature type="domain" description="EF-hand" evidence="9">
    <location>
        <begin position="1"/>
        <end position="36"/>
    </location>
</feature>
<dbReference type="PROSITE" id="PS50222">
    <property type="entry name" value="EF_HAND_2"/>
    <property type="match status" value="2"/>
</dbReference>
<comment type="subcellular location">
    <subcellularLocation>
        <location evidence="1">Cytoplasm</location>
    </subcellularLocation>
</comment>
<dbReference type="NCBIfam" id="TIGR00231">
    <property type="entry name" value="small_GTP"/>
    <property type="match status" value="1"/>
</dbReference>
<feature type="coiled-coil region" evidence="7">
    <location>
        <begin position="262"/>
        <end position="293"/>
    </location>
</feature>
<dbReference type="EMBL" id="HBUF01223524">
    <property type="protein sequence ID" value="CAG6670497.1"/>
    <property type="molecule type" value="Transcribed_RNA"/>
</dbReference>
<dbReference type="SMART" id="SM00176">
    <property type="entry name" value="RAN"/>
    <property type="match status" value="1"/>
</dbReference>
<feature type="coiled-coil region" evidence="7">
    <location>
        <begin position="144"/>
        <end position="219"/>
    </location>
</feature>
<evidence type="ECO:0000259" key="9">
    <source>
        <dbReference type="PROSITE" id="PS50222"/>
    </source>
</evidence>
<keyword evidence="6" id="KW-0342">GTP-binding</keyword>
<dbReference type="GO" id="GO:0003924">
    <property type="term" value="F:GTPase activity"/>
    <property type="evidence" value="ECO:0007669"/>
    <property type="project" value="InterPro"/>
</dbReference>
<proteinExistence type="predicted"/>
<keyword evidence="2" id="KW-0963">Cytoplasm</keyword>
<keyword evidence="4" id="KW-0106">Calcium</keyword>
<feature type="compositionally biased region" description="Basic residues" evidence="8">
    <location>
        <begin position="360"/>
        <end position="369"/>
    </location>
</feature>
<dbReference type="PROSITE" id="PS51420">
    <property type="entry name" value="RHO"/>
    <property type="match status" value="1"/>
</dbReference>
<dbReference type="CDD" id="cd00051">
    <property type="entry name" value="EFh"/>
    <property type="match status" value="1"/>
</dbReference>
<dbReference type="Pfam" id="PF13499">
    <property type="entry name" value="EF-hand_7"/>
    <property type="match status" value="1"/>
</dbReference>
<dbReference type="FunFam" id="3.40.50.300:FF:001348">
    <property type="entry name" value="Ras and EF-hand domain-containing protein"/>
    <property type="match status" value="1"/>
</dbReference>
<dbReference type="InterPro" id="IPR027417">
    <property type="entry name" value="P-loop_NTPase"/>
</dbReference>
<evidence type="ECO:0000256" key="5">
    <source>
        <dbReference type="ARBA" id="ARBA00023054"/>
    </source>
</evidence>
<evidence type="ECO:0000256" key="1">
    <source>
        <dbReference type="ARBA" id="ARBA00004496"/>
    </source>
</evidence>
<dbReference type="GO" id="GO:0005737">
    <property type="term" value="C:cytoplasm"/>
    <property type="evidence" value="ECO:0007669"/>
    <property type="project" value="UniProtKB-SubCell"/>
</dbReference>
<accession>A0A8D8SIK4</accession>
<dbReference type="InterPro" id="IPR018247">
    <property type="entry name" value="EF_Hand_1_Ca_BS"/>
</dbReference>
<dbReference type="SMART" id="SM00054">
    <property type="entry name" value="EFh"/>
    <property type="match status" value="2"/>
</dbReference>
<evidence type="ECO:0000256" key="8">
    <source>
        <dbReference type="SAM" id="MobiDB-lite"/>
    </source>
</evidence>
<organism evidence="10">
    <name type="scientific">Cacopsylla melanoneura</name>
    <dbReference type="NCBI Taxonomy" id="428564"/>
    <lineage>
        <taxon>Eukaryota</taxon>
        <taxon>Metazoa</taxon>
        <taxon>Ecdysozoa</taxon>
        <taxon>Arthropoda</taxon>
        <taxon>Hexapoda</taxon>
        <taxon>Insecta</taxon>
        <taxon>Pterygota</taxon>
        <taxon>Neoptera</taxon>
        <taxon>Paraneoptera</taxon>
        <taxon>Hemiptera</taxon>
        <taxon>Sternorrhyncha</taxon>
        <taxon>Psylloidea</taxon>
        <taxon>Psyllidae</taxon>
        <taxon>Psyllinae</taxon>
        <taxon>Cacopsylla</taxon>
    </lineage>
</organism>
<sequence>MSDLQLEELFKTCDKKGTGQIGPEEFRELCTGFDIQPADSDAIFADLDHDGDGKVSLEDFAYGFREYLNSNMRKQKNSSAASSEAMERRNSEVQNAWSLLLAGIGEANVNKFLNTSGKKLADLYHELRTSSNCPEIVTHFEGALSSLLDDVKRLHEDNEKLEEMFNREREVHLERLKGLEEELDVQVAKVVTQAKEEARAKYEQEKSVLMRKMEHETQELQAHLNLFQKVNNVLNQKKTEKQIDPSMNKNFSFENKELKMTLEKTKTNLDLVHAEMAQLKNEYEGKCQELNHQQTTLMQYIGKTDHVQKQLQLLHETNKKLQDTNDSLLSIVDVASKSRPPTPCCYSADSSNSEMDGRSNHTKCHHRVSSRGPSRGTSEVGDLMELDQGSDKQFAIQRLMEDIDSGRSTMRDNVDCGSDYKSNEENMSSLSEYDFNKRDYAELRRQHSSKANSAHMSLTNSLEPTGEPDRAFKIVFAGDAAVGKSCFIYRFSKEMFLNKLGSTLGVDFQMKTIRVDERNVALQLWDTAGQERFRSMTKNYFRRADGVMLLYDVTNERSFNSVKNWVEAVEEVTEHAIPIAICANKVDLRADAQAKGIKCVEREVGQKLAEQYGAIFMETSSKSGDNIMDALISLSREMLTREDVEVQTSALRVTNMVTKKSCCNKSL</sequence>
<dbReference type="PROSITE" id="PS51421">
    <property type="entry name" value="RAS"/>
    <property type="match status" value="1"/>
</dbReference>
<protein>
    <submittedName>
        <fullName evidence="10">Ras and EF-hand domain-containing protein</fullName>
    </submittedName>
</protein>
<dbReference type="Pfam" id="PF00071">
    <property type="entry name" value="Ras"/>
    <property type="match status" value="1"/>
</dbReference>
<evidence type="ECO:0000256" key="7">
    <source>
        <dbReference type="SAM" id="Coils"/>
    </source>
</evidence>
<dbReference type="EMBL" id="HBUF01223523">
    <property type="protein sequence ID" value="CAG6670496.1"/>
    <property type="molecule type" value="Transcribed_RNA"/>
</dbReference>
<dbReference type="PROSITE" id="PS51419">
    <property type="entry name" value="RAB"/>
    <property type="match status" value="1"/>
</dbReference>
<dbReference type="Gene3D" id="3.40.50.300">
    <property type="entry name" value="P-loop containing nucleotide triphosphate hydrolases"/>
    <property type="match status" value="1"/>
</dbReference>
<dbReference type="InterPro" id="IPR002048">
    <property type="entry name" value="EF_hand_dom"/>
</dbReference>
<reference evidence="10" key="1">
    <citation type="submission" date="2021-05" db="EMBL/GenBank/DDBJ databases">
        <authorList>
            <person name="Alioto T."/>
            <person name="Alioto T."/>
            <person name="Gomez Garrido J."/>
        </authorList>
    </citation>
    <scope>NUCLEOTIDE SEQUENCE</scope>
</reference>
<dbReference type="InterPro" id="IPR005225">
    <property type="entry name" value="Small_GTP-bd"/>
</dbReference>
<dbReference type="SMART" id="SM00175">
    <property type="entry name" value="RAB"/>
    <property type="match status" value="1"/>
</dbReference>
<evidence type="ECO:0000256" key="6">
    <source>
        <dbReference type="ARBA" id="ARBA00023134"/>
    </source>
</evidence>
<keyword evidence="3" id="KW-0547">Nucleotide-binding</keyword>
<dbReference type="SMART" id="SM00174">
    <property type="entry name" value="RHO"/>
    <property type="match status" value="1"/>
</dbReference>
<dbReference type="SMART" id="SM00173">
    <property type="entry name" value="RAS"/>
    <property type="match status" value="1"/>
</dbReference>
<dbReference type="InterPro" id="IPR001806">
    <property type="entry name" value="Small_GTPase"/>
</dbReference>
<evidence type="ECO:0000256" key="2">
    <source>
        <dbReference type="ARBA" id="ARBA00022490"/>
    </source>
</evidence>
<dbReference type="PROSITE" id="PS51417">
    <property type="entry name" value="ARF"/>
    <property type="match status" value="1"/>
</dbReference>
<evidence type="ECO:0000313" key="10">
    <source>
        <dbReference type="EMBL" id="CAG6670495.1"/>
    </source>
</evidence>
<dbReference type="GO" id="GO:0005509">
    <property type="term" value="F:calcium ion binding"/>
    <property type="evidence" value="ECO:0007669"/>
    <property type="project" value="InterPro"/>
</dbReference>
<feature type="domain" description="EF-hand" evidence="9">
    <location>
        <begin position="38"/>
        <end position="70"/>
    </location>
</feature>
<dbReference type="SUPFAM" id="SSF47473">
    <property type="entry name" value="EF-hand"/>
    <property type="match status" value="1"/>
</dbReference>
<dbReference type="Gene3D" id="1.10.238.10">
    <property type="entry name" value="EF-hand"/>
    <property type="match status" value="1"/>
</dbReference>
<feature type="region of interest" description="Disordered" evidence="8">
    <location>
        <begin position="407"/>
        <end position="428"/>
    </location>
</feature>
<dbReference type="AlphaFoldDB" id="A0A8D8SIK4"/>
<dbReference type="GO" id="GO:0005525">
    <property type="term" value="F:GTP binding"/>
    <property type="evidence" value="ECO:0007669"/>
    <property type="project" value="UniProtKB-KW"/>
</dbReference>
<dbReference type="InterPro" id="IPR050227">
    <property type="entry name" value="Rab"/>
</dbReference>
<evidence type="ECO:0000256" key="4">
    <source>
        <dbReference type="ARBA" id="ARBA00022837"/>
    </source>
</evidence>
<name>A0A8D8SIK4_9HEMI</name>
<dbReference type="PRINTS" id="PR00449">
    <property type="entry name" value="RASTRNSFRMNG"/>
</dbReference>
<feature type="region of interest" description="Disordered" evidence="8">
    <location>
        <begin position="341"/>
        <end position="381"/>
    </location>
</feature>
<keyword evidence="5 7" id="KW-0175">Coiled coil</keyword>
<dbReference type="CDD" id="cd00154">
    <property type="entry name" value="Rab"/>
    <property type="match status" value="1"/>
</dbReference>
<evidence type="ECO:0000256" key="3">
    <source>
        <dbReference type="ARBA" id="ARBA00022741"/>
    </source>
</evidence>
<dbReference type="SUPFAM" id="SSF52540">
    <property type="entry name" value="P-loop containing nucleoside triphosphate hydrolases"/>
    <property type="match status" value="1"/>
</dbReference>